<accession>A0A811KDY2</accession>
<feature type="transmembrane region" description="Helical" evidence="1">
    <location>
        <begin position="55"/>
        <end position="77"/>
    </location>
</feature>
<organism evidence="2 3">
    <name type="scientific">Bursaphelenchus okinawaensis</name>
    <dbReference type="NCBI Taxonomy" id="465554"/>
    <lineage>
        <taxon>Eukaryota</taxon>
        <taxon>Metazoa</taxon>
        <taxon>Ecdysozoa</taxon>
        <taxon>Nematoda</taxon>
        <taxon>Chromadorea</taxon>
        <taxon>Rhabditida</taxon>
        <taxon>Tylenchina</taxon>
        <taxon>Tylenchomorpha</taxon>
        <taxon>Aphelenchoidea</taxon>
        <taxon>Aphelenchoididae</taxon>
        <taxon>Bursaphelenchus</taxon>
    </lineage>
</organism>
<evidence type="ECO:0000256" key="1">
    <source>
        <dbReference type="SAM" id="Phobius"/>
    </source>
</evidence>
<keyword evidence="1" id="KW-0812">Transmembrane</keyword>
<evidence type="ECO:0000313" key="3">
    <source>
        <dbReference type="Proteomes" id="UP000614601"/>
    </source>
</evidence>
<evidence type="ECO:0000313" key="2">
    <source>
        <dbReference type="EMBL" id="CAD5214025.1"/>
    </source>
</evidence>
<comment type="caution">
    <text evidence="2">The sequence shown here is derived from an EMBL/GenBank/DDBJ whole genome shotgun (WGS) entry which is preliminary data.</text>
</comment>
<proteinExistence type="predicted"/>
<keyword evidence="1" id="KW-0472">Membrane</keyword>
<keyword evidence="1" id="KW-1133">Transmembrane helix</keyword>
<dbReference type="AlphaFoldDB" id="A0A811KDY2"/>
<dbReference type="EMBL" id="CAJFCW020000003">
    <property type="protein sequence ID" value="CAG9101933.1"/>
    <property type="molecule type" value="Genomic_DNA"/>
</dbReference>
<dbReference type="Proteomes" id="UP000783686">
    <property type="component" value="Unassembled WGS sequence"/>
</dbReference>
<gene>
    <name evidence="2" type="ORF">BOKJ2_LOCUS5386</name>
</gene>
<dbReference type="EMBL" id="CAJFDH010000003">
    <property type="protein sequence ID" value="CAD5214025.1"/>
    <property type="molecule type" value="Genomic_DNA"/>
</dbReference>
<reference evidence="2" key="1">
    <citation type="submission" date="2020-09" db="EMBL/GenBank/DDBJ databases">
        <authorList>
            <person name="Kikuchi T."/>
        </authorList>
    </citation>
    <scope>NUCLEOTIDE SEQUENCE</scope>
    <source>
        <strain evidence="2">SH1</strain>
    </source>
</reference>
<name>A0A811KDY2_9BILA</name>
<sequence>MESTGTKIYSPVQSAELPLRPQFEMLQMETDDPYDPSATLTIPNRTHITKQQPTLATKIAVCVVAAMMSALCIFMLFSE</sequence>
<keyword evidence="3" id="KW-1185">Reference proteome</keyword>
<dbReference type="Proteomes" id="UP000614601">
    <property type="component" value="Unassembled WGS sequence"/>
</dbReference>
<protein>
    <submittedName>
        <fullName evidence="2">Uncharacterized protein</fullName>
    </submittedName>
</protein>